<dbReference type="STRING" id="181874.A0A409YVS7"/>
<dbReference type="InterPro" id="IPR001878">
    <property type="entry name" value="Znf_CCHC"/>
</dbReference>
<dbReference type="AlphaFoldDB" id="A0A409YVS7"/>
<name>A0A409YVS7_9AGAR</name>
<evidence type="ECO:0000256" key="2">
    <source>
        <dbReference type="SAM" id="MobiDB-lite"/>
    </source>
</evidence>
<comment type="caution">
    <text evidence="4">The sequence shown here is derived from an EMBL/GenBank/DDBJ whole genome shotgun (WGS) entry which is preliminary data.</text>
</comment>
<dbReference type="InterPro" id="IPR036691">
    <property type="entry name" value="Endo/exonu/phosph_ase_sf"/>
</dbReference>
<proteinExistence type="predicted"/>
<feature type="domain" description="CCHC-type" evidence="3">
    <location>
        <begin position="393"/>
        <end position="409"/>
    </location>
</feature>
<dbReference type="GO" id="GO:0008270">
    <property type="term" value="F:zinc ion binding"/>
    <property type="evidence" value="ECO:0007669"/>
    <property type="project" value="UniProtKB-KW"/>
</dbReference>
<dbReference type="Gene3D" id="3.60.10.10">
    <property type="entry name" value="Endonuclease/exonuclease/phosphatase"/>
    <property type="match status" value="1"/>
</dbReference>
<dbReference type="InParanoid" id="A0A409YVS7"/>
<dbReference type="OrthoDB" id="2800503at2759"/>
<dbReference type="EMBL" id="NHTK01000527">
    <property type="protein sequence ID" value="PPR07079.1"/>
    <property type="molecule type" value="Genomic_DNA"/>
</dbReference>
<dbReference type="Pfam" id="PF14529">
    <property type="entry name" value="Exo_endo_phos_2"/>
    <property type="match status" value="1"/>
</dbReference>
<organism evidence="4 5">
    <name type="scientific">Panaeolus cyanescens</name>
    <dbReference type="NCBI Taxonomy" id="181874"/>
    <lineage>
        <taxon>Eukaryota</taxon>
        <taxon>Fungi</taxon>
        <taxon>Dikarya</taxon>
        <taxon>Basidiomycota</taxon>
        <taxon>Agaricomycotina</taxon>
        <taxon>Agaricomycetes</taxon>
        <taxon>Agaricomycetidae</taxon>
        <taxon>Agaricales</taxon>
        <taxon>Agaricineae</taxon>
        <taxon>Galeropsidaceae</taxon>
        <taxon>Panaeolus</taxon>
    </lineage>
</organism>
<dbReference type="GO" id="GO:0003824">
    <property type="term" value="F:catalytic activity"/>
    <property type="evidence" value="ECO:0007669"/>
    <property type="project" value="InterPro"/>
</dbReference>
<protein>
    <recommendedName>
        <fullName evidence="3">CCHC-type domain-containing protein</fullName>
    </recommendedName>
</protein>
<feature type="region of interest" description="Disordered" evidence="2">
    <location>
        <begin position="1"/>
        <end position="21"/>
    </location>
</feature>
<evidence type="ECO:0000259" key="3">
    <source>
        <dbReference type="PROSITE" id="PS50158"/>
    </source>
</evidence>
<evidence type="ECO:0000256" key="1">
    <source>
        <dbReference type="PROSITE-ProRule" id="PRU00047"/>
    </source>
</evidence>
<dbReference type="SMART" id="SM00343">
    <property type="entry name" value="ZnF_C2HC"/>
    <property type="match status" value="1"/>
</dbReference>
<accession>A0A409YVS7</accession>
<feature type="region of interest" description="Disordered" evidence="2">
    <location>
        <begin position="1024"/>
        <end position="1043"/>
    </location>
</feature>
<keyword evidence="1" id="KW-0862">Zinc</keyword>
<dbReference type="GO" id="GO:0003676">
    <property type="term" value="F:nucleic acid binding"/>
    <property type="evidence" value="ECO:0007669"/>
    <property type="project" value="InterPro"/>
</dbReference>
<dbReference type="Proteomes" id="UP000284842">
    <property type="component" value="Unassembled WGS sequence"/>
</dbReference>
<evidence type="ECO:0000313" key="4">
    <source>
        <dbReference type="EMBL" id="PPR07079.1"/>
    </source>
</evidence>
<keyword evidence="5" id="KW-1185">Reference proteome</keyword>
<dbReference type="InterPro" id="IPR005135">
    <property type="entry name" value="Endo/exonuclease/phosphatase"/>
</dbReference>
<feature type="region of interest" description="Disordered" evidence="2">
    <location>
        <begin position="481"/>
        <end position="564"/>
    </location>
</feature>
<evidence type="ECO:0000313" key="5">
    <source>
        <dbReference type="Proteomes" id="UP000284842"/>
    </source>
</evidence>
<gene>
    <name evidence="4" type="ORF">CVT24_010980</name>
</gene>
<keyword evidence="1" id="KW-0479">Metal-binding</keyword>
<dbReference type="PROSITE" id="PS50158">
    <property type="entry name" value="ZF_CCHC"/>
    <property type="match status" value="1"/>
</dbReference>
<dbReference type="SUPFAM" id="SSF56219">
    <property type="entry name" value="DNase I-like"/>
    <property type="match status" value="1"/>
</dbReference>
<feature type="non-terminal residue" evidence="4">
    <location>
        <position position="1070"/>
    </location>
</feature>
<keyword evidence="1" id="KW-0863">Zinc-finger</keyword>
<sequence length="1070" mass="120418">MPAHGTCPNCPAASGDPPTSEAARTLKENELLPTKVNPIIKTRTEALKTLKTANFIEKADDIKTIKLLASSLFLYAAEAQKGQRRLDSSPPERSFLEALGRILLGFAIDPQEQVRTYIQDALETFADEVKTSIREQCDKVIAVTTETNSNVATLASETHQVSSTVRKSAEEVARTYCMVAAAPATPHSASPHFVQRPQVLNKQEKFDRQIMLKLNEGNPLLSADLSDEDAAKRVQEALSSLDIDNTHDTTLVTASRKSPRGDTILLELRLRLTATWLKSDDRLLALATRLGATVQDRTYQVMVRRIPLTFDEDIRSPDAPGRIAEDNQMNPSEVKSVKWIKPAERRSEDQRTAYAMISLTTPQAANCLIRDGVYLNGKEWHRPAVRSTRDAPRCLKCQLYGHLAKDCPNAEACGTCGAGHPTRGCKKLNTPWCVSCKSNDHSSWDRGCPVFISESRKLVKNNENDYVYFPTEEPWTWVLKQTGSRASPPPPTGPQAQHRVAFRDNTTQGERKRQSKGKQRAPPQQSFQGPTLPPFLTAPNTVPFPSPNTGPSKWPSSLPVSSQPLPPVGQPYDPNIDWADHPDLAPPPNVTKLRILQINLNKSRKAQLDLVNDPSLQTSWDIVLLQEPNVNFYNHITTARGFRQVYPSSRTRGERVVRSGIWVNEKISTNTWRALEVEESADITAIQLSGPLNSLTIFSIYNDCNNRDSERALSRFMSRNRNTLLSNGGHVLWGGDFNRHHPLWDNDEDHRLFTSQATSDAEQLIQLLAEWDMEMALPKGIRTLEHMRTKNLSRPDNVFCTAHTSHRIIKCDTVPELRPPNTDHIPIGTVLDISKIETNPERRRNFRMTDWEAFNADLLRSLSSHDTCSDLLTPLAFDNQVDVLASAIKDAVESNTPLCTYTKFTKRWWSKELSQMRERKQKLAWLHAKHADDKNHPVHEEYRRTRNQYGEAIIDAKEEHWRTFLEEATEREMWIANGYIKSPVGDGGRARMPTLRVTVDGQEVTLDTNDSKAEKLAQVFFPERPQAGDQPPPPPLHMYPPSLQASLPLTTERVMSQIRRLSPLKAPGPD</sequence>
<reference evidence="4 5" key="1">
    <citation type="journal article" date="2018" name="Evol. Lett.">
        <title>Horizontal gene cluster transfer increased hallucinogenic mushroom diversity.</title>
        <authorList>
            <person name="Reynolds H.T."/>
            <person name="Vijayakumar V."/>
            <person name="Gluck-Thaler E."/>
            <person name="Korotkin H.B."/>
            <person name="Matheny P.B."/>
            <person name="Slot J.C."/>
        </authorList>
    </citation>
    <scope>NUCLEOTIDE SEQUENCE [LARGE SCALE GENOMIC DNA]</scope>
    <source>
        <strain evidence="4 5">2629</strain>
    </source>
</reference>